<organism evidence="4 5">
    <name type="scientific">Roseateles oligotrophus</name>
    <dbReference type="NCBI Taxonomy" id="1769250"/>
    <lineage>
        <taxon>Bacteria</taxon>
        <taxon>Pseudomonadati</taxon>
        <taxon>Pseudomonadota</taxon>
        <taxon>Betaproteobacteria</taxon>
        <taxon>Burkholderiales</taxon>
        <taxon>Sphaerotilaceae</taxon>
        <taxon>Roseateles</taxon>
    </lineage>
</organism>
<evidence type="ECO:0000256" key="1">
    <source>
        <dbReference type="ARBA" id="ARBA00023125"/>
    </source>
</evidence>
<keyword evidence="1 2" id="KW-0238">DNA-binding</keyword>
<dbReference type="EMBL" id="JAJIRN010000004">
    <property type="protein sequence ID" value="MCV2368391.1"/>
    <property type="molecule type" value="Genomic_DNA"/>
</dbReference>
<dbReference type="InterPro" id="IPR027417">
    <property type="entry name" value="P-loop_NTPase"/>
</dbReference>
<evidence type="ECO:0000259" key="3">
    <source>
        <dbReference type="PROSITE" id="PS51755"/>
    </source>
</evidence>
<dbReference type="Pfam" id="PF00486">
    <property type="entry name" value="Trans_reg_C"/>
    <property type="match status" value="1"/>
</dbReference>
<evidence type="ECO:0000313" key="4">
    <source>
        <dbReference type="EMBL" id="MCV2368391.1"/>
    </source>
</evidence>
<dbReference type="InterPro" id="IPR036388">
    <property type="entry name" value="WH-like_DNA-bd_sf"/>
</dbReference>
<evidence type="ECO:0000256" key="2">
    <source>
        <dbReference type="PROSITE-ProRule" id="PRU01091"/>
    </source>
</evidence>
<dbReference type="InterPro" id="IPR016032">
    <property type="entry name" value="Sig_transdc_resp-reg_C-effctor"/>
</dbReference>
<dbReference type="SUPFAM" id="SSF46894">
    <property type="entry name" value="C-terminal effector domain of the bipartite response regulators"/>
    <property type="match status" value="1"/>
</dbReference>
<gene>
    <name evidence="4" type="ORF">LNV07_09820</name>
</gene>
<evidence type="ECO:0000313" key="5">
    <source>
        <dbReference type="Proteomes" id="UP001209701"/>
    </source>
</evidence>
<protein>
    <submittedName>
        <fullName evidence="4">Winged helix-turn-helix domain-containing protein</fullName>
    </submittedName>
</protein>
<dbReference type="CDD" id="cd00383">
    <property type="entry name" value="trans_reg_C"/>
    <property type="match status" value="1"/>
</dbReference>
<sequence length="257" mass="27426">MPALEPSTQRLAFGPFEIDLHAQRLLREQQPVALRPRYFDVLVFLARSGGRLVTKDELLDAVWGHRHVSDSVLKVAINALRVALDEDAKAPRHLETVSRRGYRLLGVSDAQPTTGGQAAGATVAAAASQPNLSLGNLPAAQAGLIGREADLAQLQGLFASQRLITLHGPAGVGKTRLALSAAHHAVPTDGVWLIRLDALADAEPLLATVARTLNLGAGTQASAETLARARWRRCPCACCSTTPNTWFKPSPNWPPPC</sequence>
<dbReference type="Proteomes" id="UP001209701">
    <property type="component" value="Unassembled WGS sequence"/>
</dbReference>
<dbReference type="InterPro" id="IPR001867">
    <property type="entry name" value="OmpR/PhoB-type_DNA-bd"/>
</dbReference>
<proteinExistence type="predicted"/>
<comment type="caution">
    <text evidence="4">The sequence shown here is derived from an EMBL/GenBank/DDBJ whole genome shotgun (WGS) entry which is preliminary data.</text>
</comment>
<accession>A0ABT2YEA6</accession>
<dbReference type="Pfam" id="PF13191">
    <property type="entry name" value="AAA_16"/>
    <property type="match status" value="1"/>
</dbReference>
<keyword evidence="5" id="KW-1185">Reference proteome</keyword>
<reference evidence="4 5" key="1">
    <citation type="submission" date="2021-11" db="EMBL/GenBank/DDBJ databases">
        <authorList>
            <person name="Liang Q."/>
            <person name="Mou H."/>
            <person name="Liu Z."/>
        </authorList>
    </citation>
    <scope>NUCLEOTIDE SEQUENCE [LARGE SCALE GENOMIC DNA]</scope>
    <source>
        <strain evidence="4 5">CHU3</strain>
    </source>
</reference>
<dbReference type="InterPro" id="IPR041664">
    <property type="entry name" value="AAA_16"/>
</dbReference>
<dbReference type="Gene3D" id="1.10.10.10">
    <property type="entry name" value="Winged helix-like DNA-binding domain superfamily/Winged helix DNA-binding domain"/>
    <property type="match status" value="1"/>
</dbReference>
<dbReference type="SMART" id="SM00862">
    <property type="entry name" value="Trans_reg_C"/>
    <property type="match status" value="1"/>
</dbReference>
<dbReference type="PROSITE" id="PS51755">
    <property type="entry name" value="OMPR_PHOB"/>
    <property type="match status" value="1"/>
</dbReference>
<feature type="DNA-binding region" description="OmpR/PhoB-type" evidence="2">
    <location>
        <begin position="8"/>
        <end position="106"/>
    </location>
</feature>
<name>A0ABT2YEA6_9BURK</name>
<dbReference type="SUPFAM" id="SSF52540">
    <property type="entry name" value="P-loop containing nucleoside triphosphate hydrolases"/>
    <property type="match status" value="1"/>
</dbReference>
<dbReference type="Gene3D" id="3.40.50.300">
    <property type="entry name" value="P-loop containing nucleotide triphosphate hydrolases"/>
    <property type="match status" value="1"/>
</dbReference>
<dbReference type="RefSeq" id="WP_263570993.1">
    <property type="nucleotide sequence ID" value="NZ_JAJIRN010000004.1"/>
</dbReference>
<dbReference type="PANTHER" id="PTHR47691:SF3">
    <property type="entry name" value="HTH-TYPE TRANSCRIPTIONAL REGULATOR RV0890C-RELATED"/>
    <property type="match status" value="1"/>
</dbReference>
<feature type="domain" description="OmpR/PhoB-type" evidence="3">
    <location>
        <begin position="8"/>
        <end position="106"/>
    </location>
</feature>
<dbReference type="PANTHER" id="PTHR47691">
    <property type="entry name" value="REGULATOR-RELATED"/>
    <property type="match status" value="1"/>
</dbReference>